<dbReference type="PANTHER" id="PTHR33450">
    <property type="entry name" value="EMB|CAB67623.1-RELATED"/>
    <property type="match status" value="1"/>
</dbReference>
<name>A0A811NCI4_9POAL</name>
<dbReference type="Pfam" id="PF05553">
    <property type="entry name" value="DUF761"/>
    <property type="match status" value="1"/>
</dbReference>
<keyword evidence="3" id="KW-1185">Reference proteome</keyword>
<dbReference type="OrthoDB" id="1104789at2759"/>
<comment type="caution">
    <text evidence="2">The sequence shown here is derived from an EMBL/GenBank/DDBJ whole genome shotgun (WGS) entry which is preliminary data.</text>
</comment>
<evidence type="ECO:0000313" key="3">
    <source>
        <dbReference type="Proteomes" id="UP000604825"/>
    </source>
</evidence>
<dbReference type="AlphaFoldDB" id="A0A811NCI4"/>
<dbReference type="Proteomes" id="UP000604825">
    <property type="component" value="Unassembled WGS sequence"/>
</dbReference>
<accession>A0A811NCI4</accession>
<organism evidence="2 3">
    <name type="scientific">Miscanthus lutarioriparius</name>
    <dbReference type="NCBI Taxonomy" id="422564"/>
    <lineage>
        <taxon>Eukaryota</taxon>
        <taxon>Viridiplantae</taxon>
        <taxon>Streptophyta</taxon>
        <taxon>Embryophyta</taxon>
        <taxon>Tracheophyta</taxon>
        <taxon>Spermatophyta</taxon>
        <taxon>Magnoliopsida</taxon>
        <taxon>Liliopsida</taxon>
        <taxon>Poales</taxon>
        <taxon>Poaceae</taxon>
        <taxon>PACMAD clade</taxon>
        <taxon>Panicoideae</taxon>
        <taxon>Andropogonodae</taxon>
        <taxon>Andropogoneae</taxon>
        <taxon>Saccharinae</taxon>
        <taxon>Miscanthus</taxon>
    </lineage>
</organism>
<protein>
    <submittedName>
        <fullName evidence="2">Uncharacterized protein</fullName>
    </submittedName>
</protein>
<proteinExistence type="predicted"/>
<evidence type="ECO:0000313" key="2">
    <source>
        <dbReference type="EMBL" id="CAD6219877.1"/>
    </source>
</evidence>
<dbReference type="EMBL" id="CAJGYO010000003">
    <property type="protein sequence ID" value="CAD6219877.1"/>
    <property type="molecule type" value="Genomic_DNA"/>
</dbReference>
<sequence>MADHHLLHTPSPSNDLKLRGRAEHEPPNKALIKILRIRRIVHAFVSKHAGRVAMALDGARAMLLDLLSKKQAAGVETRRKIKRKQRGETNNKDPPCCICGCAEMHLNLLPPSWSSSSSKTTAVLEPLEPGLLHYSYYDPSWNTEIPPELQLPPIAGYLERPDEEYGITEDAEDGEEDGGGYHEIDSLAERFIARCHERFMLEKQESYRRYQEMLARTMQLTEMT</sequence>
<dbReference type="InterPro" id="IPR008480">
    <property type="entry name" value="DUF761_pln"/>
</dbReference>
<evidence type="ECO:0000256" key="1">
    <source>
        <dbReference type="SAM" id="MobiDB-lite"/>
    </source>
</evidence>
<dbReference type="PANTHER" id="PTHR33450:SF39">
    <property type="entry name" value="OS09G0279200 PROTEIN"/>
    <property type="match status" value="1"/>
</dbReference>
<reference evidence="2" key="1">
    <citation type="submission" date="2020-10" db="EMBL/GenBank/DDBJ databases">
        <authorList>
            <person name="Han B."/>
            <person name="Lu T."/>
            <person name="Zhao Q."/>
            <person name="Huang X."/>
            <person name="Zhao Y."/>
        </authorList>
    </citation>
    <scope>NUCLEOTIDE SEQUENCE</scope>
</reference>
<gene>
    <name evidence="2" type="ORF">NCGR_LOCUS13477</name>
</gene>
<feature type="region of interest" description="Disordered" evidence="1">
    <location>
        <begin position="1"/>
        <end position="21"/>
    </location>
</feature>